<name>A0A3M7U0S4_9BACI</name>
<dbReference type="Proteomes" id="UP000278746">
    <property type="component" value="Unassembled WGS sequence"/>
</dbReference>
<accession>A0A3M7U0S4</accession>
<dbReference type="EMBL" id="RHIB01000001">
    <property type="protein sequence ID" value="RNA70604.1"/>
    <property type="molecule type" value="Genomic_DNA"/>
</dbReference>
<gene>
    <name evidence="2" type="ORF">EBO34_05370</name>
</gene>
<comment type="caution">
    <text evidence="2">The sequence shown here is derived from an EMBL/GenBank/DDBJ whole genome shotgun (WGS) entry which is preliminary data.</text>
</comment>
<feature type="coiled-coil region" evidence="1">
    <location>
        <begin position="11"/>
        <end position="38"/>
    </location>
</feature>
<evidence type="ECO:0000313" key="2">
    <source>
        <dbReference type="EMBL" id="RNA70604.1"/>
    </source>
</evidence>
<keyword evidence="1" id="KW-0175">Coiled coil</keyword>
<dbReference type="AlphaFoldDB" id="A0A3M7U0S4"/>
<dbReference type="OrthoDB" id="2706506at2"/>
<organism evidence="2 3">
    <name type="scientific">Alteribacter keqinensis</name>
    <dbReference type="NCBI Taxonomy" id="2483800"/>
    <lineage>
        <taxon>Bacteria</taxon>
        <taxon>Bacillati</taxon>
        <taxon>Bacillota</taxon>
        <taxon>Bacilli</taxon>
        <taxon>Bacillales</taxon>
        <taxon>Bacillaceae</taxon>
        <taxon>Alteribacter</taxon>
    </lineage>
</organism>
<sequence>MDFISEIKVPESGYQYEIEASEEEIEELQDLLTVTQAHDSDERNLLTFRHFDDDFADHDRREYQEGLSEVFQAIYDLGTPEAKQAIEEIHLNE</sequence>
<protein>
    <submittedName>
        <fullName evidence="2">Uncharacterized protein</fullName>
    </submittedName>
</protein>
<evidence type="ECO:0000313" key="3">
    <source>
        <dbReference type="Proteomes" id="UP000278746"/>
    </source>
</evidence>
<reference evidence="2 3" key="1">
    <citation type="submission" date="2018-10" db="EMBL/GenBank/DDBJ databases">
        <title>Bacillus Keqinensis sp. nov., a moderately halophilic bacterium isolated from a saline-alkaline lake.</title>
        <authorList>
            <person name="Wang H."/>
        </authorList>
    </citation>
    <scope>NUCLEOTIDE SEQUENCE [LARGE SCALE GENOMIC DNA]</scope>
    <source>
        <strain evidence="2 3">KQ-3</strain>
    </source>
</reference>
<keyword evidence="3" id="KW-1185">Reference proteome</keyword>
<proteinExistence type="predicted"/>
<evidence type="ECO:0000256" key="1">
    <source>
        <dbReference type="SAM" id="Coils"/>
    </source>
</evidence>